<accession>A0A679JW63</accession>
<evidence type="ECO:0000259" key="2">
    <source>
        <dbReference type="Pfam" id="PF13439"/>
    </source>
</evidence>
<dbReference type="Gene3D" id="3.40.50.2000">
    <property type="entry name" value="Glycogen Phosphorylase B"/>
    <property type="match status" value="2"/>
</dbReference>
<keyword evidence="3" id="KW-0328">Glycosyltransferase</keyword>
<sequence length="370" mass="40479">MLTKQKLRIAHLNPAYFSPNSYVGGGERYVDYIMQSLQSAGGFDQVLFSMGKDDQFFLRDGIPIRVLRNESSHPGMTNAFSGALWRELAGFDLVHIHQCLTLFGAYSTAIVRSLGIPTIGTDLGGGEDRQMLRGRCIELLDGVVSISQYAHNLLGSYFTGPHEILIGPVDTDRFQSGPAKTGRNTRNLICVSRILPHKGIDRVVAALPDALSLTIVGRAYHQPYYELLCKMAEGKNVRFILDADDDALLDLYDASGVFVQASTARDIYGNEIAKPELMGLTTLEAMSFGLPVLVSDAGSLPELVPDPRFGRVFANQEDLASILQAIAAGSWPGPNAGELARAHVLENHGFDTIGHRLAKFYKRIIAEKKN</sequence>
<name>A0A679JW63_9HYPH</name>
<dbReference type="InterPro" id="IPR028098">
    <property type="entry name" value="Glyco_trans_4-like_N"/>
</dbReference>
<evidence type="ECO:0000259" key="1">
    <source>
        <dbReference type="Pfam" id="PF00534"/>
    </source>
</evidence>
<dbReference type="RefSeq" id="WP_339164112.1">
    <property type="nucleotide sequence ID" value="NZ_LR743511.1"/>
</dbReference>
<protein>
    <submittedName>
        <fullName evidence="3">GDP-mannose-dependent alpha-(1-6)-phosphatidylinositol monomannoside mannosyltransferase</fullName>
        <ecNumber evidence="3">2.4.1.345</ecNumber>
    </submittedName>
</protein>
<dbReference type="InterPro" id="IPR001296">
    <property type="entry name" value="Glyco_trans_1"/>
</dbReference>
<keyword evidence="3" id="KW-0808">Transferase</keyword>
<dbReference type="PANTHER" id="PTHR45947">
    <property type="entry name" value="SULFOQUINOVOSYL TRANSFERASE SQD2"/>
    <property type="match status" value="1"/>
</dbReference>
<dbReference type="GO" id="GO:0043750">
    <property type="term" value="F:phosphatidylinositol alpha-mannosyltransferase activity"/>
    <property type="evidence" value="ECO:0007669"/>
    <property type="project" value="UniProtKB-EC"/>
</dbReference>
<gene>
    <name evidence="3" type="primary">pimB</name>
    <name evidence="3" type="ORF">MBLL_03959</name>
</gene>
<dbReference type="Pfam" id="PF00534">
    <property type="entry name" value="Glycos_transf_1"/>
    <property type="match status" value="1"/>
</dbReference>
<reference evidence="3" key="1">
    <citation type="submission" date="2019-12" db="EMBL/GenBank/DDBJ databases">
        <authorList>
            <person name="Cremers G."/>
        </authorList>
    </citation>
    <scope>NUCLEOTIDE SEQUENCE</scope>
    <source>
        <strain evidence="3">Mbul2</strain>
    </source>
</reference>
<evidence type="ECO:0000313" key="3">
    <source>
        <dbReference type="EMBL" id="CAA2144838.1"/>
    </source>
</evidence>
<organism evidence="3">
    <name type="scientific">Methylobacterium bullatum</name>
    <dbReference type="NCBI Taxonomy" id="570505"/>
    <lineage>
        <taxon>Bacteria</taxon>
        <taxon>Pseudomonadati</taxon>
        <taxon>Pseudomonadota</taxon>
        <taxon>Alphaproteobacteria</taxon>
        <taxon>Hyphomicrobiales</taxon>
        <taxon>Methylobacteriaceae</taxon>
        <taxon>Methylobacterium</taxon>
    </lineage>
</organism>
<feature type="domain" description="Glycosyltransferase subfamily 4-like N-terminal" evidence="2">
    <location>
        <begin position="23"/>
        <end position="165"/>
    </location>
</feature>
<dbReference type="InterPro" id="IPR050194">
    <property type="entry name" value="Glycosyltransferase_grp1"/>
</dbReference>
<dbReference type="Pfam" id="PF13439">
    <property type="entry name" value="Glyco_transf_4"/>
    <property type="match status" value="1"/>
</dbReference>
<dbReference type="EC" id="2.4.1.345" evidence="3"/>
<dbReference type="PANTHER" id="PTHR45947:SF3">
    <property type="entry name" value="SULFOQUINOVOSYL TRANSFERASE SQD2"/>
    <property type="match status" value="1"/>
</dbReference>
<dbReference type="SUPFAM" id="SSF53756">
    <property type="entry name" value="UDP-Glycosyltransferase/glycogen phosphorylase"/>
    <property type="match status" value="1"/>
</dbReference>
<dbReference type="AlphaFoldDB" id="A0A679JW63"/>
<dbReference type="CDD" id="cd03801">
    <property type="entry name" value="GT4_PimA-like"/>
    <property type="match status" value="1"/>
</dbReference>
<proteinExistence type="predicted"/>
<feature type="domain" description="Glycosyl transferase family 1" evidence="1">
    <location>
        <begin position="185"/>
        <end position="320"/>
    </location>
</feature>
<dbReference type="EMBL" id="LR743511">
    <property type="protein sequence ID" value="CAA2144838.1"/>
    <property type="molecule type" value="Genomic_DNA"/>
</dbReference>